<dbReference type="AlphaFoldDB" id="A0A139KXL5"/>
<dbReference type="EMBL" id="VWKB01000005">
    <property type="protein sequence ID" value="KAA4103249.1"/>
    <property type="molecule type" value="Genomic_DNA"/>
</dbReference>
<dbReference type="Proteomes" id="UP000365824">
    <property type="component" value="Unassembled WGS sequence"/>
</dbReference>
<name>A0A139KXL5_BACOV</name>
<dbReference type="Gene3D" id="2.60.40.10">
    <property type="entry name" value="Immunoglobulins"/>
    <property type="match status" value="1"/>
</dbReference>
<accession>A0A139KXL5</accession>
<reference evidence="5 6" key="1">
    <citation type="journal article" date="2019" name="Nat. Med.">
        <title>A library of human gut bacterial isolates paired with longitudinal multiomics data enables mechanistic microbiome research.</title>
        <authorList>
            <person name="Poyet M."/>
            <person name="Groussin M."/>
            <person name="Gibbons S.M."/>
            <person name="Avila-Pacheco J."/>
            <person name="Jiang X."/>
            <person name="Kearney S.M."/>
            <person name="Perrotta A.R."/>
            <person name="Berdy B."/>
            <person name="Zhao S."/>
            <person name="Lieberman T.D."/>
            <person name="Swanson P.K."/>
            <person name="Smith M."/>
            <person name="Roesemann S."/>
            <person name="Alexander J.E."/>
            <person name="Rich S.A."/>
            <person name="Livny J."/>
            <person name="Vlamakis H."/>
            <person name="Clish C."/>
            <person name="Bullock K."/>
            <person name="Deik A."/>
            <person name="Scott J."/>
            <person name="Pierce K.A."/>
            <person name="Xavier R.J."/>
            <person name="Alm E.J."/>
        </authorList>
    </citation>
    <scope>NUCLEOTIDE SEQUENCE [LARGE SCALE GENOMIC DNA]</scope>
    <source>
        <strain evidence="3 7">BIOML-A134</strain>
        <strain evidence="4 6">BIOML-A14</strain>
        <strain evidence="2 5">BIOML-A160</strain>
    </source>
</reference>
<proteinExistence type="predicted"/>
<keyword evidence="7" id="KW-1185">Reference proteome</keyword>
<dbReference type="EMBL" id="VWFO01000006">
    <property type="protein sequence ID" value="KAA4665419.1"/>
    <property type="molecule type" value="Genomic_DNA"/>
</dbReference>
<protein>
    <submittedName>
        <fullName evidence="4">Omp28-related outer membrane protein</fullName>
    </submittedName>
</protein>
<evidence type="ECO:0000313" key="6">
    <source>
        <dbReference type="Proteomes" id="UP000435985"/>
    </source>
</evidence>
<dbReference type="PROSITE" id="PS51257">
    <property type="entry name" value="PROKAR_LIPOPROTEIN"/>
    <property type="match status" value="1"/>
</dbReference>
<sequence length="372" mass="40742">MKKIYSTILPIVMILCLAMLSSCSGNSDETENGGTDDGILRITADKTAIQADGVEKVTFTVKLGTKDVSEESTMNLILVKESGEENLDYGVRAFSTSVPGTYVFKARYYEGKAMVSENEVTVQVAPVSGGTSYYHKLLGMQFTSVGCQACPALSTTLKAIQTEQPGRLAIASFHMDFGGMTDPMSTAATNNYRTNILGNFSGLPRFFYNLRKGTKEMISIKSQIEEELQKELSNYPASCGVAVESVYNASDRTVKITGKLTSNVTNTYRCLIYLVEDGIKYFQTNGANDYTHNNVVRAVVSTSLNGDRFNGEVNAGVESTMQRSYQLEPGWNVDNMRVIVSMLTTLDGGKTYTCNNVNECKLGESADYLYNE</sequence>
<evidence type="ECO:0000313" key="5">
    <source>
        <dbReference type="Proteomes" id="UP000365824"/>
    </source>
</evidence>
<dbReference type="Proteomes" id="UP000473905">
    <property type="component" value="Unassembled WGS sequence"/>
</dbReference>
<evidence type="ECO:0000313" key="4">
    <source>
        <dbReference type="EMBL" id="KAA4665419.1"/>
    </source>
</evidence>
<evidence type="ECO:0000313" key="2">
    <source>
        <dbReference type="EMBL" id="KAA3924964.1"/>
    </source>
</evidence>
<dbReference type="RefSeq" id="WP_008640461.1">
    <property type="nucleotide sequence ID" value="NZ_CAKJYS010000001.1"/>
</dbReference>
<dbReference type="GeneID" id="69479798"/>
<dbReference type="Proteomes" id="UP000435985">
    <property type="component" value="Unassembled WGS sequence"/>
</dbReference>
<dbReference type="Pfam" id="PF11551">
    <property type="entry name" value="Omp28"/>
    <property type="match status" value="1"/>
</dbReference>
<evidence type="ECO:0000256" key="1">
    <source>
        <dbReference type="SAM" id="SignalP"/>
    </source>
</evidence>
<dbReference type="InterPro" id="IPR021615">
    <property type="entry name" value="Omp28"/>
</dbReference>
<gene>
    <name evidence="4" type="ORF">F3B98_07285</name>
    <name evidence="3" type="ORF">F3D66_04780</name>
    <name evidence="2" type="ORF">F3F25_21210</name>
</gene>
<organism evidence="4 6">
    <name type="scientific">Bacteroides ovatus</name>
    <dbReference type="NCBI Taxonomy" id="28116"/>
    <lineage>
        <taxon>Bacteria</taxon>
        <taxon>Pseudomonadati</taxon>
        <taxon>Bacteroidota</taxon>
        <taxon>Bacteroidia</taxon>
        <taxon>Bacteroidales</taxon>
        <taxon>Bacteroidaceae</taxon>
        <taxon>Bacteroides</taxon>
    </lineage>
</organism>
<comment type="caution">
    <text evidence="4">The sequence shown here is derived from an EMBL/GenBank/DDBJ whole genome shotgun (WGS) entry which is preliminary data.</text>
</comment>
<feature type="chain" id="PRO_5044548603" evidence="1">
    <location>
        <begin position="28"/>
        <end position="372"/>
    </location>
</feature>
<dbReference type="STRING" id="28116.Bovatus_00621"/>
<evidence type="ECO:0000313" key="3">
    <source>
        <dbReference type="EMBL" id="KAA4103249.1"/>
    </source>
</evidence>
<dbReference type="InterPro" id="IPR013783">
    <property type="entry name" value="Ig-like_fold"/>
</dbReference>
<keyword evidence="1" id="KW-0732">Signal</keyword>
<evidence type="ECO:0000313" key="7">
    <source>
        <dbReference type="Proteomes" id="UP000473905"/>
    </source>
</evidence>
<feature type="signal peptide" evidence="1">
    <location>
        <begin position="1"/>
        <end position="27"/>
    </location>
</feature>
<dbReference type="EMBL" id="VWLB01000041">
    <property type="protein sequence ID" value="KAA3924964.1"/>
    <property type="molecule type" value="Genomic_DNA"/>
</dbReference>